<evidence type="ECO:0000256" key="1">
    <source>
        <dbReference type="SAM" id="MobiDB-lite"/>
    </source>
</evidence>
<feature type="compositionally biased region" description="Polar residues" evidence="1">
    <location>
        <begin position="42"/>
        <end position="95"/>
    </location>
</feature>
<reference evidence="2 3" key="1">
    <citation type="submission" date="2014-06" db="EMBL/GenBank/DDBJ databases">
        <authorList>
            <person name="Swart Estienne"/>
        </authorList>
    </citation>
    <scope>NUCLEOTIDE SEQUENCE [LARGE SCALE GENOMIC DNA]</scope>
    <source>
        <strain evidence="2 3">130c</strain>
    </source>
</reference>
<dbReference type="EMBL" id="CCKQ01014182">
    <property type="protein sequence ID" value="CDW85932.1"/>
    <property type="molecule type" value="Genomic_DNA"/>
</dbReference>
<proteinExistence type="predicted"/>
<dbReference type="AlphaFoldDB" id="A0A078AXH6"/>
<feature type="region of interest" description="Disordered" evidence="1">
    <location>
        <begin position="1"/>
        <end position="108"/>
    </location>
</feature>
<dbReference type="InParanoid" id="A0A078AXH6"/>
<accession>A0A078AXH6</accession>
<feature type="compositionally biased region" description="Basic and acidic residues" evidence="1">
    <location>
        <begin position="14"/>
        <end position="41"/>
    </location>
</feature>
<evidence type="ECO:0000313" key="2">
    <source>
        <dbReference type="EMBL" id="CDW85932.1"/>
    </source>
</evidence>
<organism evidence="2 3">
    <name type="scientific">Stylonychia lemnae</name>
    <name type="common">Ciliate</name>
    <dbReference type="NCBI Taxonomy" id="5949"/>
    <lineage>
        <taxon>Eukaryota</taxon>
        <taxon>Sar</taxon>
        <taxon>Alveolata</taxon>
        <taxon>Ciliophora</taxon>
        <taxon>Intramacronucleata</taxon>
        <taxon>Spirotrichea</taxon>
        <taxon>Stichotrichia</taxon>
        <taxon>Sporadotrichida</taxon>
        <taxon>Oxytrichidae</taxon>
        <taxon>Stylonychinae</taxon>
        <taxon>Stylonychia</taxon>
    </lineage>
</organism>
<feature type="compositionally biased region" description="Polar residues" evidence="1">
    <location>
        <begin position="1"/>
        <end position="10"/>
    </location>
</feature>
<evidence type="ECO:0000313" key="3">
    <source>
        <dbReference type="Proteomes" id="UP000039865"/>
    </source>
</evidence>
<dbReference type="Proteomes" id="UP000039865">
    <property type="component" value="Unassembled WGS sequence"/>
</dbReference>
<keyword evidence="3" id="KW-1185">Reference proteome</keyword>
<protein>
    <submittedName>
        <fullName evidence="2">Uncharacterized protein</fullName>
    </submittedName>
</protein>
<feature type="region of interest" description="Disordered" evidence="1">
    <location>
        <begin position="128"/>
        <end position="160"/>
    </location>
</feature>
<sequence length="160" mass="18549">MTQQKIQELNSIKMKQEKERKDFVRKQQDMFRKAIEERQQVDKNQQYLSPNYNQKTQHTRPGSANRSFHSNSKQDITQSNTKQNNSGVRTSQNWQDAKINGQLNNDKKISNAVVSKFYSSNDVIRSAANNEDANNLSFSERKNVQLNVPSQNSKRSQNAK</sequence>
<name>A0A078AXH6_STYLE</name>
<gene>
    <name evidence="2" type="primary">Contig3914.g4179</name>
    <name evidence="2" type="ORF">STYLEM_15023</name>
</gene>